<keyword evidence="9 12" id="KW-0456">Lyase</keyword>
<dbReference type="Proteomes" id="UP000247792">
    <property type="component" value="Unassembled WGS sequence"/>
</dbReference>
<evidence type="ECO:0000256" key="5">
    <source>
        <dbReference type="ARBA" id="ARBA00022490"/>
    </source>
</evidence>
<dbReference type="InterPro" id="IPR002220">
    <property type="entry name" value="DapA-like"/>
</dbReference>
<dbReference type="NCBIfam" id="TIGR00674">
    <property type="entry name" value="dapA"/>
    <property type="match status" value="1"/>
</dbReference>
<organism evidence="16 17">
    <name type="scientific">Undibacterium pigrum</name>
    <dbReference type="NCBI Taxonomy" id="401470"/>
    <lineage>
        <taxon>Bacteria</taxon>
        <taxon>Pseudomonadati</taxon>
        <taxon>Pseudomonadota</taxon>
        <taxon>Betaproteobacteria</taxon>
        <taxon>Burkholderiales</taxon>
        <taxon>Oxalobacteraceae</taxon>
        <taxon>Undibacterium</taxon>
    </lineage>
</organism>
<evidence type="ECO:0000256" key="12">
    <source>
        <dbReference type="HAMAP-Rule" id="MF_00418"/>
    </source>
</evidence>
<dbReference type="EMBL" id="QJKB01000002">
    <property type="protein sequence ID" value="PXX44983.1"/>
    <property type="molecule type" value="Genomic_DNA"/>
</dbReference>
<feature type="active site" description="Schiff-base intermediate with substrate" evidence="12 14">
    <location>
        <position position="162"/>
    </location>
</feature>
<dbReference type="HAMAP" id="MF_00418">
    <property type="entry name" value="DapA"/>
    <property type="match status" value="1"/>
</dbReference>
<dbReference type="SMART" id="SM01130">
    <property type="entry name" value="DHDPS"/>
    <property type="match status" value="1"/>
</dbReference>
<comment type="pathway">
    <text evidence="2 12">Amino-acid biosynthesis; L-lysine biosynthesis via DAP pathway; (S)-tetrahydrodipicolinate from L-aspartate: step 3/4.</text>
</comment>
<dbReference type="OrthoDB" id="9782828at2"/>
<evidence type="ECO:0000256" key="10">
    <source>
        <dbReference type="ARBA" id="ARBA00023270"/>
    </source>
</evidence>
<dbReference type="PANTHER" id="PTHR12128:SF66">
    <property type="entry name" value="4-HYDROXY-2-OXOGLUTARATE ALDOLASE, MITOCHONDRIAL"/>
    <property type="match status" value="1"/>
</dbReference>
<feature type="binding site" evidence="12 15">
    <location>
        <position position="202"/>
    </location>
    <ligand>
        <name>pyruvate</name>
        <dbReference type="ChEBI" id="CHEBI:15361"/>
    </ligand>
</feature>
<dbReference type="GO" id="GO:0019877">
    <property type="term" value="P:diaminopimelate biosynthetic process"/>
    <property type="evidence" value="ECO:0007669"/>
    <property type="project" value="UniProtKB-UniRule"/>
</dbReference>
<evidence type="ECO:0000256" key="9">
    <source>
        <dbReference type="ARBA" id="ARBA00023239"/>
    </source>
</evidence>
<evidence type="ECO:0000256" key="14">
    <source>
        <dbReference type="PIRSR" id="PIRSR001365-1"/>
    </source>
</evidence>
<dbReference type="PANTHER" id="PTHR12128">
    <property type="entry name" value="DIHYDRODIPICOLINATE SYNTHASE"/>
    <property type="match status" value="1"/>
</dbReference>
<dbReference type="GO" id="GO:0005737">
    <property type="term" value="C:cytoplasm"/>
    <property type="evidence" value="ECO:0007669"/>
    <property type="project" value="UniProtKB-SubCell"/>
</dbReference>
<dbReference type="InterPro" id="IPR013785">
    <property type="entry name" value="Aldolase_TIM"/>
</dbReference>
<protein>
    <recommendedName>
        <fullName evidence="4 12">4-hydroxy-tetrahydrodipicolinate synthase</fullName>
        <shortName evidence="12">HTPA synthase</shortName>
        <ecNumber evidence="4 12">4.3.3.7</ecNumber>
    </recommendedName>
</protein>
<comment type="function">
    <text evidence="1 12">Catalyzes the condensation of (S)-aspartate-beta-semialdehyde [(S)-ASA] and pyruvate to 4-hydroxy-tetrahydrodipicolinate (HTPA).</text>
</comment>
<comment type="subcellular location">
    <subcellularLocation>
        <location evidence="12">Cytoplasm</location>
    </subcellularLocation>
</comment>
<gene>
    <name evidence="12" type="primary">dapA</name>
    <name evidence="16" type="ORF">DFR42_102195</name>
</gene>
<evidence type="ECO:0000256" key="2">
    <source>
        <dbReference type="ARBA" id="ARBA00005120"/>
    </source>
</evidence>
<dbReference type="PROSITE" id="PS00666">
    <property type="entry name" value="DHDPS_2"/>
    <property type="match status" value="1"/>
</dbReference>
<feature type="active site" description="Proton donor/acceptor" evidence="12 14">
    <location>
        <position position="134"/>
    </location>
</feature>
<dbReference type="AlphaFoldDB" id="A0A318JDQ4"/>
<dbReference type="InterPro" id="IPR005263">
    <property type="entry name" value="DapA"/>
</dbReference>
<dbReference type="InterPro" id="IPR020625">
    <property type="entry name" value="Schiff_base-form_aldolases_AS"/>
</dbReference>
<comment type="catalytic activity">
    <reaction evidence="11 12">
        <text>L-aspartate 4-semialdehyde + pyruvate = (2S,4S)-4-hydroxy-2,3,4,5-tetrahydrodipicolinate + H2O + H(+)</text>
        <dbReference type="Rhea" id="RHEA:34171"/>
        <dbReference type="ChEBI" id="CHEBI:15361"/>
        <dbReference type="ChEBI" id="CHEBI:15377"/>
        <dbReference type="ChEBI" id="CHEBI:15378"/>
        <dbReference type="ChEBI" id="CHEBI:67139"/>
        <dbReference type="ChEBI" id="CHEBI:537519"/>
        <dbReference type="EC" id="4.3.3.7"/>
    </reaction>
</comment>
<accession>A0A318JDQ4</accession>
<comment type="caution">
    <text evidence="12">Was originally thought to be a dihydrodipicolinate synthase (DHDPS), catalyzing the condensation of (S)-aspartate-beta-semialdehyde [(S)-ASA] and pyruvate to dihydrodipicolinate (DHDP). However, it was shown in E.coli that the product of the enzymatic reaction is not dihydrodipicolinate but in fact (4S)-4-hydroxy-2,3,4,5-tetrahydro-(2S)-dipicolinic acid (HTPA), and that the consecutive dehydration reaction leading to DHDP is not spontaneous but catalyzed by DapB.</text>
</comment>
<dbReference type="GO" id="GO:0009089">
    <property type="term" value="P:lysine biosynthetic process via diaminopimelate"/>
    <property type="evidence" value="ECO:0007669"/>
    <property type="project" value="UniProtKB-UniRule"/>
</dbReference>
<dbReference type="EC" id="4.3.3.7" evidence="4 12"/>
<proteinExistence type="inferred from homology"/>
<dbReference type="SUPFAM" id="SSF51569">
    <property type="entry name" value="Aldolase"/>
    <property type="match status" value="1"/>
</dbReference>
<dbReference type="InterPro" id="IPR020624">
    <property type="entry name" value="Schiff_base-form_aldolases_CS"/>
</dbReference>
<reference evidence="16 17" key="1">
    <citation type="submission" date="2018-05" db="EMBL/GenBank/DDBJ databases">
        <title>Genomic Encyclopedia of Type Strains, Phase IV (KMG-IV): sequencing the most valuable type-strain genomes for metagenomic binning, comparative biology and taxonomic classification.</title>
        <authorList>
            <person name="Goeker M."/>
        </authorList>
    </citation>
    <scope>NUCLEOTIDE SEQUENCE [LARGE SCALE GENOMIC DNA]</scope>
    <source>
        <strain evidence="16 17">DSM 19792</strain>
    </source>
</reference>
<evidence type="ECO:0000256" key="13">
    <source>
        <dbReference type="PIRNR" id="PIRNR001365"/>
    </source>
</evidence>
<sequence>MSIYEGIWVPLVTPFKNGRPELDKVQQLATQLMAAGIHGLVVCGTTGEAATLNEHEQKQLLTAVLEVTKNSCPVLMGISGSDTHSLAEKVHAYDDQHLQGFLVSAPSYLRPSQEGVRLHLETIARATEKDVVLYNVPARTGVNIDLSTIIALEKQKNIVAIKESSGNLTQMMGLVNCSHLKVLCGDDAMLMDTLSMGGQGAISAAAHVRPDLFVQLYELMRADYFPEAQALFAKMQNLIRLLFSESNPAPVKAALAMQGLIQEELRLPMTAMSLAGKIKLAHELQRLSDLPLPVKARSLPGPVINNVRNLRMVR</sequence>
<feature type="binding site" evidence="12 15">
    <location>
        <position position="46"/>
    </location>
    <ligand>
        <name>pyruvate</name>
        <dbReference type="ChEBI" id="CHEBI:15361"/>
    </ligand>
</feature>
<comment type="caution">
    <text evidence="16">The sequence shown here is derived from an EMBL/GenBank/DDBJ whole genome shotgun (WGS) entry which is preliminary data.</text>
</comment>
<keyword evidence="5 12" id="KW-0963">Cytoplasm</keyword>
<dbReference type="PRINTS" id="PR00146">
    <property type="entry name" value="DHPICSNTHASE"/>
</dbReference>
<dbReference type="Pfam" id="PF00701">
    <property type="entry name" value="DHDPS"/>
    <property type="match status" value="1"/>
</dbReference>
<dbReference type="CDD" id="cd00950">
    <property type="entry name" value="DHDPS"/>
    <property type="match status" value="1"/>
</dbReference>
<keyword evidence="8 12" id="KW-0457">Lysine biosynthesis</keyword>
<keyword evidence="6 12" id="KW-0028">Amino-acid biosynthesis</keyword>
<evidence type="ECO:0000256" key="15">
    <source>
        <dbReference type="PIRSR" id="PIRSR001365-2"/>
    </source>
</evidence>
<feature type="site" description="Part of a proton relay during catalysis" evidence="12">
    <location>
        <position position="108"/>
    </location>
</feature>
<feature type="site" description="Part of a proton relay during catalysis" evidence="12">
    <location>
        <position position="45"/>
    </location>
</feature>
<dbReference type="UniPathway" id="UPA00034">
    <property type="reaction ID" value="UER00017"/>
</dbReference>
<comment type="similarity">
    <text evidence="3 12 13">Belongs to the DapA family.</text>
</comment>
<dbReference type="PROSITE" id="PS00665">
    <property type="entry name" value="DHDPS_1"/>
    <property type="match status" value="1"/>
</dbReference>
<evidence type="ECO:0000313" key="16">
    <source>
        <dbReference type="EMBL" id="PXX44983.1"/>
    </source>
</evidence>
<evidence type="ECO:0000256" key="1">
    <source>
        <dbReference type="ARBA" id="ARBA00003294"/>
    </source>
</evidence>
<comment type="subunit">
    <text evidence="12">Homotetramer; dimer of dimers.</text>
</comment>
<evidence type="ECO:0000256" key="4">
    <source>
        <dbReference type="ARBA" id="ARBA00012086"/>
    </source>
</evidence>
<evidence type="ECO:0000256" key="3">
    <source>
        <dbReference type="ARBA" id="ARBA00007592"/>
    </source>
</evidence>
<evidence type="ECO:0000256" key="8">
    <source>
        <dbReference type="ARBA" id="ARBA00023154"/>
    </source>
</evidence>
<dbReference type="PIRSF" id="PIRSF001365">
    <property type="entry name" value="DHDPS"/>
    <property type="match status" value="1"/>
</dbReference>
<keyword evidence="17" id="KW-1185">Reference proteome</keyword>
<evidence type="ECO:0000256" key="6">
    <source>
        <dbReference type="ARBA" id="ARBA00022605"/>
    </source>
</evidence>
<evidence type="ECO:0000256" key="11">
    <source>
        <dbReference type="ARBA" id="ARBA00047836"/>
    </source>
</evidence>
<dbReference type="Gene3D" id="3.20.20.70">
    <property type="entry name" value="Aldolase class I"/>
    <property type="match status" value="1"/>
</dbReference>
<dbReference type="GO" id="GO:0008840">
    <property type="term" value="F:4-hydroxy-tetrahydrodipicolinate synthase activity"/>
    <property type="evidence" value="ECO:0007669"/>
    <property type="project" value="UniProtKB-UniRule"/>
</dbReference>
<keyword evidence="7 12" id="KW-0220">Diaminopimelate biosynthesis</keyword>
<keyword evidence="10 12" id="KW-0704">Schiff base</keyword>
<name>A0A318JDQ4_9BURK</name>
<evidence type="ECO:0000256" key="7">
    <source>
        <dbReference type="ARBA" id="ARBA00022915"/>
    </source>
</evidence>
<dbReference type="RefSeq" id="WP_110254467.1">
    <property type="nucleotide sequence ID" value="NZ_QJKB01000002.1"/>
</dbReference>
<evidence type="ECO:0000313" key="17">
    <source>
        <dbReference type="Proteomes" id="UP000247792"/>
    </source>
</evidence>